<accession>A0ABW8YYC9</accession>
<dbReference type="InterPro" id="IPR050879">
    <property type="entry name" value="Acyltransferase_3"/>
</dbReference>
<dbReference type="Pfam" id="PF01757">
    <property type="entry name" value="Acyl_transf_3"/>
    <property type="match status" value="1"/>
</dbReference>
<sequence length="379" mass="42590">MNQAVKGTALPTKPHYAILDGLRGIAALMVVAFHIFEAHATSHQDQIINHGYLAVDFFFMLSGFVIGYAYDDRWGKMNIAGFFRRRLVRLQPMVVFGMVVGAVLFYLQASPWMPKVAETPVWKLIIVTLIGCTLWPLTPSQEIRGWGEMHPLNGPGWSLFYEYIANIFYALFGRRLSKAALAVLVCLSAVALVYVAVFGKNGDVVGGWELSASGLQIGFSRMMFPFFGGLLLFRVVKIKSVHRAFLWCSLLLVIILALPRLGTEKTLYINGLYESACIILLFPLIVYMGAGGGMPGGLQGRLCRFLGDISYPLYITHYPLIYIYWAYVERNTVDGNRPSLNDAWPYMVLVFAGSLVLAYAALKLYDEPVRRFLKRKKRQ</sequence>
<keyword evidence="1" id="KW-0472">Membrane</keyword>
<keyword evidence="4" id="KW-1185">Reference proteome</keyword>
<dbReference type="EC" id="2.3.-.-" evidence="3"/>
<feature type="transmembrane region" description="Helical" evidence="1">
    <location>
        <begin position="121"/>
        <end position="138"/>
    </location>
</feature>
<proteinExistence type="predicted"/>
<feature type="transmembrane region" description="Helical" evidence="1">
    <location>
        <begin position="154"/>
        <end position="172"/>
    </location>
</feature>
<dbReference type="InterPro" id="IPR002656">
    <property type="entry name" value="Acyl_transf_3_dom"/>
</dbReference>
<feature type="transmembrane region" description="Helical" evidence="1">
    <location>
        <begin position="210"/>
        <end position="232"/>
    </location>
</feature>
<evidence type="ECO:0000313" key="3">
    <source>
        <dbReference type="EMBL" id="MFL9845005.1"/>
    </source>
</evidence>
<name>A0ABW8YYC9_9FLAO</name>
<feature type="transmembrane region" description="Helical" evidence="1">
    <location>
        <begin position="90"/>
        <end position="109"/>
    </location>
</feature>
<dbReference type="RefSeq" id="WP_408085267.1">
    <property type="nucleotide sequence ID" value="NZ_JBELPZ010000011.1"/>
</dbReference>
<protein>
    <submittedName>
        <fullName evidence="3">Acyltransferase</fullName>
        <ecNumber evidence="3">2.3.-.-</ecNumber>
    </submittedName>
</protein>
<dbReference type="Proteomes" id="UP001629156">
    <property type="component" value="Unassembled WGS sequence"/>
</dbReference>
<feature type="transmembrane region" description="Helical" evidence="1">
    <location>
        <begin position="48"/>
        <end position="70"/>
    </location>
</feature>
<keyword evidence="1" id="KW-0812">Transmembrane</keyword>
<organism evidence="3 4">
    <name type="scientific">Flavobacterium rhizosphaerae</name>
    <dbReference type="NCBI Taxonomy" id="3163298"/>
    <lineage>
        <taxon>Bacteria</taxon>
        <taxon>Pseudomonadati</taxon>
        <taxon>Bacteroidota</taxon>
        <taxon>Flavobacteriia</taxon>
        <taxon>Flavobacteriales</taxon>
        <taxon>Flavobacteriaceae</taxon>
        <taxon>Flavobacterium</taxon>
    </lineage>
</organism>
<evidence type="ECO:0000259" key="2">
    <source>
        <dbReference type="Pfam" id="PF01757"/>
    </source>
</evidence>
<feature type="transmembrane region" description="Helical" evidence="1">
    <location>
        <begin position="244"/>
        <end position="261"/>
    </location>
</feature>
<feature type="domain" description="Acyltransferase 3" evidence="2">
    <location>
        <begin position="18"/>
        <end position="361"/>
    </location>
</feature>
<keyword evidence="3" id="KW-0012">Acyltransferase</keyword>
<feature type="transmembrane region" description="Helical" evidence="1">
    <location>
        <begin position="16"/>
        <end position="36"/>
    </location>
</feature>
<evidence type="ECO:0000256" key="1">
    <source>
        <dbReference type="SAM" id="Phobius"/>
    </source>
</evidence>
<dbReference type="PANTHER" id="PTHR23028:SF134">
    <property type="entry name" value="PUTATIVE (AFU_ORTHOLOGUE AFUA_4G08520)-RELATED"/>
    <property type="match status" value="1"/>
</dbReference>
<dbReference type="GO" id="GO:0016746">
    <property type="term" value="F:acyltransferase activity"/>
    <property type="evidence" value="ECO:0007669"/>
    <property type="project" value="UniProtKB-KW"/>
</dbReference>
<feature type="transmembrane region" description="Helical" evidence="1">
    <location>
        <begin position="343"/>
        <end position="365"/>
    </location>
</feature>
<feature type="transmembrane region" description="Helical" evidence="1">
    <location>
        <begin position="179"/>
        <end position="198"/>
    </location>
</feature>
<evidence type="ECO:0000313" key="4">
    <source>
        <dbReference type="Proteomes" id="UP001629156"/>
    </source>
</evidence>
<feature type="transmembrane region" description="Helical" evidence="1">
    <location>
        <begin position="311"/>
        <end position="328"/>
    </location>
</feature>
<keyword evidence="1" id="KW-1133">Transmembrane helix</keyword>
<dbReference type="PANTHER" id="PTHR23028">
    <property type="entry name" value="ACETYLTRANSFERASE"/>
    <property type="match status" value="1"/>
</dbReference>
<comment type="caution">
    <text evidence="3">The sequence shown here is derived from an EMBL/GenBank/DDBJ whole genome shotgun (WGS) entry which is preliminary data.</text>
</comment>
<gene>
    <name evidence="3" type="ORF">ABS766_11300</name>
</gene>
<dbReference type="EMBL" id="JBELPZ010000011">
    <property type="protein sequence ID" value="MFL9845005.1"/>
    <property type="molecule type" value="Genomic_DNA"/>
</dbReference>
<reference evidence="3 4" key="1">
    <citation type="submission" date="2024-06" db="EMBL/GenBank/DDBJ databases">
        <authorList>
            <person name="Kaempfer P."/>
            <person name="Viver T."/>
        </authorList>
    </citation>
    <scope>NUCLEOTIDE SEQUENCE [LARGE SCALE GENOMIC DNA]</scope>
    <source>
        <strain evidence="3 4">ST-119</strain>
    </source>
</reference>
<feature type="transmembrane region" description="Helical" evidence="1">
    <location>
        <begin position="267"/>
        <end position="290"/>
    </location>
</feature>
<keyword evidence="3" id="KW-0808">Transferase</keyword>